<reference evidence="1" key="1">
    <citation type="submission" date="2020-02" db="EMBL/GenBank/DDBJ databases">
        <authorList>
            <person name="Meier V. D."/>
        </authorList>
    </citation>
    <scope>NUCLEOTIDE SEQUENCE</scope>
    <source>
        <strain evidence="1">AVDCRST_MAG94</strain>
    </source>
</reference>
<protein>
    <submittedName>
        <fullName evidence="1">Uncharacterized protein</fullName>
    </submittedName>
</protein>
<proteinExistence type="predicted"/>
<accession>A0A6J4KPG3</accession>
<organism evidence="1">
    <name type="scientific">uncultured Leptolyngbya sp</name>
    <dbReference type="NCBI Taxonomy" id="332963"/>
    <lineage>
        <taxon>Bacteria</taxon>
        <taxon>Bacillati</taxon>
        <taxon>Cyanobacteriota</taxon>
        <taxon>Cyanophyceae</taxon>
        <taxon>Leptolyngbyales</taxon>
        <taxon>Leptolyngbyaceae</taxon>
        <taxon>Leptolyngbya group</taxon>
        <taxon>Leptolyngbya</taxon>
        <taxon>environmental samples</taxon>
    </lineage>
</organism>
<gene>
    <name evidence="1" type="ORF">AVDCRST_MAG94-978</name>
</gene>
<dbReference type="EMBL" id="CADCTY010000328">
    <property type="protein sequence ID" value="CAA9311486.1"/>
    <property type="molecule type" value="Genomic_DNA"/>
</dbReference>
<dbReference type="AlphaFoldDB" id="A0A6J4KPG3"/>
<name>A0A6J4KPG3_9CYAN</name>
<sequence>MLLAQISRSVVTASMTRDRDRRGAAQCIRLPGDKADRNALTW</sequence>
<evidence type="ECO:0000313" key="1">
    <source>
        <dbReference type="EMBL" id="CAA9311486.1"/>
    </source>
</evidence>